<sequence>MKVPPVSVLASGYLFDRLLVATLMPFRARLFQGPGIAGNTRTEIIANSRASFLLFSKSSSILFQKFFLIKYLRLFSSVLQIYTAAFSRPQSAKFNMTSITPARPSLTSNDSAVLQALFDAESSPSSGIKIDSSLPSWPSSLNIPESNLSSLKQRESEIIRKVQGDESPSQETVTSALHEFDELILHNESYPSAYINRAQTLRLLVDLIHNKETGTSEVPNTELKDAALFSPQTSQLCSRIFSDLGQAITLATPASPADAISSAQARLLADAHTHRGYLLLKAARVKKEFPENSQEGPERLRGLSADQLEEMASQDFFFGGRYGNKVAQQLAVQTNPYAKMCGSIVKEALRKELEG</sequence>
<protein>
    <submittedName>
        <fullName evidence="2">Uncharacterized protein</fullName>
    </submittedName>
</protein>
<dbReference type="EMBL" id="CAJVPG010000110">
    <property type="protein sequence ID" value="CAG8339958.1"/>
    <property type="molecule type" value="Genomic_DNA"/>
</dbReference>
<reference evidence="2" key="1">
    <citation type="submission" date="2021-07" db="EMBL/GenBank/DDBJ databases">
        <authorList>
            <person name="Branca A.L. A."/>
        </authorList>
    </citation>
    <scope>NUCLEOTIDE SEQUENCE</scope>
</reference>
<evidence type="ECO:0000313" key="3">
    <source>
        <dbReference type="Proteomes" id="UP001152649"/>
    </source>
</evidence>
<accession>A0A9W4IN46</accession>
<evidence type="ECO:0000256" key="1">
    <source>
        <dbReference type="ARBA" id="ARBA00006995"/>
    </source>
</evidence>
<evidence type="ECO:0000313" key="2">
    <source>
        <dbReference type="EMBL" id="CAG8339958.1"/>
    </source>
</evidence>
<dbReference type="PANTHER" id="PTHR21405">
    <property type="entry name" value="CDNA SEQUENCE BC021608"/>
    <property type="match status" value="1"/>
</dbReference>
<comment type="caution">
    <text evidence="2">The sequence shown here is derived from an EMBL/GenBank/DDBJ whole genome shotgun (WGS) entry which is preliminary data.</text>
</comment>
<dbReference type="AlphaFoldDB" id="A0A9W4IN46"/>
<dbReference type="InterPro" id="IPR038906">
    <property type="entry name" value="TTC36"/>
</dbReference>
<gene>
    <name evidence="2" type="ORF">PSALAMII_LOCUS2834</name>
</gene>
<proteinExistence type="inferred from homology"/>
<comment type="similarity">
    <text evidence="1">Belongs to the TTC36 family.</text>
</comment>
<dbReference type="PANTHER" id="PTHR21405:SF0">
    <property type="entry name" value="TETRATRICOPEPTIDE REPEAT PROTEIN 36"/>
    <property type="match status" value="1"/>
</dbReference>
<organism evidence="2 3">
    <name type="scientific">Penicillium salamii</name>
    <dbReference type="NCBI Taxonomy" id="1612424"/>
    <lineage>
        <taxon>Eukaryota</taxon>
        <taxon>Fungi</taxon>
        <taxon>Dikarya</taxon>
        <taxon>Ascomycota</taxon>
        <taxon>Pezizomycotina</taxon>
        <taxon>Eurotiomycetes</taxon>
        <taxon>Eurotiomycetidae</taxon>
        <taxon>Eurotiales</taxon>
        <taxon>Aspergillaceae</taxon>
        <taxon>Penicillium</taxon>
    </lineage>
</organism>
<keyword evidence="3" id="KW-1185">Reference proteome</keyword>
<dbReference type="Proteomes" id="UP001152649">
    <property type="component" value="Unassembled WGS sequence"/>
</dbReference>
<dbReference type="OrthoDB" id="539634at2759"/>
<name>A0A9W4IN46_9EURO</name>
<dbReference type="GO" id="GO:0006570">
    <property type="term" value="P:tyrosine metabolic process"/>
    <property type="evidence" value="ECO:0007669"/>
    <property type="project" value="TreeGrafter"/>
</dbReference>